<keyword evidence="4 5" id="KW-0472">Membrane</keyword>
<evidence type="ECO:0000256" key="4">
    <source>
        <dbReference type="ARBA" id="ARBA00023136"/>
    </source>
</evidence>
<dbReference type="InterPro" id="IPR032808">
    <property type="entry name" value="DoxX"/>
</dbReference>
<evidence type="ECO:0000313" key="8">
    <source>
        <dbReference type="Proteomes" id="UP000441336"/>
    </source>
</evidence>
<dbReference type="EMBL" id="WQKZ01000001">
    <property type="protein sequence ID" value="MVN75544.1"/>
    <property type="molecule type" value="Genomic_DNA"/>
</dbReference>
<sequence>MKKTTAAYWVATGLVALLMSKSAVAYLTQDAVRLECHRLGFPDYFRVELAVAKLLGVLALLAPVGVRLKEWAYAGFTILLVSALIAHPASGEPLKASAGPAELLVVLAVSYWLYRQRQPLASFSQPG</sequence>
<keyword evidence="3 5" id="KW-1133">Transmembrane helix</keyword>
<evidence type="ECO:0000256" key="5">
    <source>
        <dbReference type="SAM" id="Phobius"/>
    </source>
</evidence>
<keyword evidence="2 5" id="KW-0812">Transmembrane</keyword>
<dbReference type="Pfam" id="PF13564">
    <property type="entry name" value="DoxX_2"/>
    <property type="match status" value="1"/>
</dbReference>
<evidence type="ECO:0000256" key="1">
    <source>
        <dbReference type="ARBA" id="ARBA00004141"/>
    </source>
</evidence>
<evidence type="ECO:0000256" key="3">
    <source>
        <dbReference type="ARBA" id="ARBA00022989"/>
    </source>
</evidence>
<dbReference type="GO" id="GO:0016020">
    <property type="term" value="C:membrane"/>
    <property type="evidence" value="ECO:0007669"/>
    <property type="project" value="UniProtKB-SubCell"/>
</dbReference>
<accession>A0A7K1TAW6</accession>
<feature type="transmembrane region" description="Helical" evidence="5">
    <location>
        <begin position="71"/>
        <end position="90"/>
    </location>
</feature>
<comment type="subcellular location">
    <subcellularLocation>
        <location evidence="1">Membrane</location>
        <topology evidence="1">Multi-pass membrane protein</topology>
    </subcellularLocation>
</comment>
<reference evidence="7 8" key="1">
    <citation type="submission" date="2019-12" db="EMBL/GenBank/DDBJ databases">
        <title>Hymenobacter sp. HMF4947 Genome sequencing and assembly.</title>
        <authorList>
            <person name="Kang H."/>
            <person name="Cha I."/>
            <person name="Kim H."/>
            <person name="Joh K."/>
        </authorList>
    </citation>
    <scope>NUCLEOTIDE SEQUENCE [LARGE SCALE GENOMIC DNA]</scope>
    <source>
        <strain evidence="7 8">HMF4947</strain>
    </source>
</reference>
<comment type="caution">
    <text evidence="7">The sequence shown here is derived from an EMBL/GenBank/DDBJ whole genome shotgun (WGS) entry which is preliminary data.</text>
</comment>
<name>A0A7K1TAW6_9BACT</name>
<protein>
    <submittedName>
        <fullName evidence="7">DoxX family protein</fullName>
    </submittedName>
</protein>
<organism evidence="7 8">
    <name type="scientific">Hymenobacter ginkgonis</name>
    <dbReference type="NCBI Taxonomy" id="2682976"/>
    <lineage>
        <taxon>Bacteria</taxon>
        <taxon>Pseudomonadati</taxon>
        <taxon>Bacteroidota</taxon>
        <taxon>Cytophagia</taxon>
        <taxon>Cytophagales</taxon>
        <taxon>Hymenobacteraceae</taxon>
        <taxon>Hymenobacter</taxon>
    </lineage>
</organism>
<evidence type="ECO:0000313" key="7">
    <source>
        <dbReference type="EMBL" id="MVN75544.1"/>
    </source>
</evidence>
<proteinExistence type="predicted"/>
<dbReference type="InterPro" id="IPR016944">
    <property type="entry name" value="UCP030066"/>
</dbReference>
<keyword evidence="6" id="KW-0732">Signal</keyword>
<evidence type="ECO:0000256" key="6">
    <source>
        <dbReference type="SAM" id="SignalP"/>
    </source>
</evidence>
<feature type="transmembrane region" description="Helical" evidence="5">
    <location>
        <begin position="49"/>
        <end position="66"/>
    </location>
</feature>
<evidence type="ECO:0000256" key="2">
    <source>
        <dbReference type="ARBA" id="ARBA00022692"/>
    </source>
</evidence>
<gene>
    <name evidence="7" type="ORF">GO988_04320</name>
</gene>
<dbReference type="AlphaFoldDB" id="A0A7K1TAW6"/>
<dbReference type="Proteomes" id="UP000441336">
    <property type="component" value="Unassembled WGS sequence"/>
</dbReference>
<dbReference type="PIRSF" id="PIRSF030066">
    <property type="entry name" value="UCP030066"/>
    <property type="match status" value="1"/>
</dbReference>
<dbReference type="RefSeq" id="WP_157562273.1">
    <property type="nucleotide sequence ID" value="NZ_WQKZ01000001.1"/>
</dbReference>
<keyword evidence="8" id="KW-1185">Reference proteome</keyword>
<feature type="chain" id="PRO_5029498770" evidence="6">
    <location>
        <begin position="26"/>
        <end position="127"/>
    </location>
</feature>
<feature type="signal peptide" evidence="6">
    <location>
        <begin position="1"/>
        <end position="25"/>
    </location>
</feature>